<dbReference type="STRING" id="626887.J057_07811"/>
<evidence type="ECO:0000259" key="3">
    <source>
        <dbReference type="PROSITE" id="PS50887"/>
    </source>
</evidence>
<dbReference type="SMART" id="SM00267">
    <property type="entry name" value="GGDEF"/>
    <property type="match status" value="1"/>
</dbReference>
<dbReference type="InterPro" id="IPR000160">
    <property type="entry name" value="GGDEF_dom"/>
</dbReference>
<dbReference type="EC" id="2.7.7.65" evidence="1"/>
<dbReference type="Gene3D" id="3.30.70.270">
    <property type="match status" value="1"/>
</dbReference>
<dbReference type="CDD" id="cd01949">
    <property type="entry name" value="GGDEF"/>
    <property type="match status" value="1"/>
</dbReference>
<dbReference type="OrthoDB" id="9812260at2"/>
<reference evidence="4 5" key="1">
    <citation type="journal article" date="2013" name="Genome Announc.">
        <title>Genome Sequence of the Polycyclic Aromatic Hydrocarbon-Degrading Bacterium Strain Marinobacter nanhaiticus D15-8WT.</title>
        <authorList>
            <person name="Cui Z."/>
            <person name="Gao W."/>
            <person name="Li Q."/>
            <person name="Xu G."/>
            <person name="Zheng L."/>
        </authorList>
    </citation>
    <scope>NUCLEOTIDE SEQUENCE [LARGE SCALE GENOMIC DNA]</scope>
    <source>
        <strain evidence="4 5">D15-8W</strain>
    </source>
</reference>
<proteinExistence type="predicted"/>
<dbReference type="RefSeq" id="WP_004579535.1">
    <property type="nucleotide sequence ID" value="NZ_AP028878.1"/>
</dbReference>
<dbReference type="GO" id="GO:0005886">
    <property type="term" value="C:plasma membrane"/>
    <property type="evidence" value="ECO:0007669"/>
    <property type="project" value="TreeGrafter"/>
</dbReference>
<name>N6W501_9GAMM</name>
<dbReference type="InterPro" id="IPR029016">
    <property type="entry name" value="GAF-like_dom_sf"/>
</dbReference>
<evidence type="ECO:0000256" key="2">
    <source>
        <dbReference type="ARBA" id="ARBA00034247"/>
    </source>
</evidence>
<dbReference type="HOGENOM" id="CLU_041409_0_0_6"/>
<dbReference type="Proteomes" id="UP000013165">
    <property type="component" value="Unassembled WGS sequence"/>
</dbReference>
<dbReference type="NCBIfam" id="TIGR00254">
    <property type="entry name" value="GGDEF"/>
    <property type="match status" value="1"/>
</dbReference>
<dbReference type="PANTHER" id="PTHR45138">
    <property type="entry name" value="REGULATORY COMPONENTS OF SENSORY TRANSDUCTION SYSTEM"/>
    <property type="match status" value="1"/>
</dbReference>
<dbReference type="eggNOG" id="COG4251">
    <property type="taxonomic scope" value="Bacteria"/>
</dbReference>
<evidence type="ECO:0000313" key="4">
    <source>
        <dbReference type="EMBL" id="ENO15239.1"/>
    </source>
</evidence>
<dbReference type="AlphaFoldDB" id="N6W501"/>
<dbReference type="PANTHER" id="PTHR45138:SF9">
    <property type="entry name" value="DIGUANYLATE CYCLASE DGCM-RELATED"/>
    <property type="match status" value="1"/>
</dbReference>
<dbReference type="GO" id="GO:1902201">
    <property type="term" value="P:negative regulation of bacterial-type flagellum-dependent cell motility"/>
    <property type="evidence" value="ECO:0007669"/>
    <property type="project" value="TreeGrafter"/>
</dbReference>
<gene>
    <name evidence="4" type="ORF">J057_07811</name>
</gene>
<dbReference type="InterPro" id="IPR029787">
    <property type="entry name" value="Nucleotide_cyclase"/>
</dbReference>
<comment type="caution">
    <text evidence="4">The sequence shown here is derived from an EMBL/GenBank/DDBJ whole genome shotgun (WGS) entry which is preliminary data.</text>
</comment>
<comment type="catalytic activity">
    <reaction evidence="2">
        <text>2 GTP = 3',3'-c-di-GMP + 2 diphosphate</text>
        <dbReference type="Rhea" id="RHEA:24898"/>
        <dbReference type="ChEBI" id="CHEBI:33019"/>
        <dbReference type="ChEBI" id="CHEBI:37565"/>
        <dbReference type="ChEBI" id="CHEBI:58805"/>
        <dbReference type="EC" id="2.7.7.65"/>
    </reaction>
</comment>
<dbReference type="GO" id="GO:0043709">
    <property type="term" value="P:cell adhesion involved in single-species biofilm formation"/>
    <property type="evidence" value="ECO:0007669"/>
    <property type="project" value="TreeGrafter"/>
</dbReference>
<dbReference type="InterPro" id="IPR003018">
    <property type="entry name" value="GAF"/>
</dbReference>
<dbReference type="Pfam" id="PF00990">
    <property type="entry name" value="GGDEF"/>
    <property type="match status" value="1"/>
</dbReference>
<evidence type="ECO:0000313" key="5">
    <source>
        <dbReference type="Proteomes" id="UP000013165"/>
    </source>
</evidence>
<dbReference type="SMART" id="SM00065">
    <property type="entry name" value="GAF"/>
    <property type="match status" value="1"/>
</dbReference>
<dbReference type="Pfam" id="PF13185">
    <property type="entry name" value="GAF_2"/>
    <property type="match status" value="1"/>
</dbReference>
<evidence type="ECO:0000256" key="1">
    <source>
        <dbReference type="ARBA" id="ARBA00012528"/>
    </source>
</evidence>
<accession>N6W501</accession>
<dbReference type="SUPFAM" id="SSF55781">
    <property type="entry name" value="GAF domain-like"/>
    <property type="match status" value="1"/>
</dbReference>
<dbReference type="InterPro" id="IPR050469">
    <property type="entry name" value="Diguanylate_Cyclase"/>
</dbReference>
<dbReference type="eggNOG" id="COG2199">
    <property type="taxonomic scope" value="Bacteria"/>
</dbReference>
<dbReference type="PROSITE" id="PS50887">
    <property type="entry name" value="GGDEF"/>
    <property type="match status" value="1"/>
</dbReference>
<sequence length="368" mass="41667">MSESLNQPENQPLFASEMTRLVAAVQQLSLARHLNEIVEIVRTVAREISKADGASFVLRDGNQCYYVDEDAIEPLWKGSRFPMDACISGWAMKRGESVAIEDITLDPRVPQDIYRRTFVRSLLTIPIRNADALGAIGIYWAQAHTPSPEEIFLLETLANSTAMAMENVRIHAELEERVKQRTQALVREIRERKKAEEAVRQMAISDSLTGLLNRRGFFLQAQKQYELACRNASPSILVFADLDGLKVVNDTYGHRDGDQMIVDAGAVLKMVLRQSDVVARVGGDEFVVFSMECEQPEIVVKRIQDAVERFNSDNRRRYRLSLSVGVVVCEPDDTVSLEKMVEQADEAMYREKQRRRMTRNSGGKLRSV</sequence>
<dbReference type="InterPro" id="IPR043128">
    <property type="entry name" value="Rev_trsase/Diguanyl_cyclase"/>
</dbReference>
<protein>
    <recommendedName>
        <fullName evidence="1">diguanylate cyclase</fullName>
        <ecNumber evidence="1">2.7.7.65</ecNumber>
    </recommendedName>
</protein>
<dbReference type="SUPFAM" id="SSF55073">
    <property type="entry name" value="Nucleotide cyclase"/>
    <property type="match status" value="1"/>
</dbReference>
<dbReference type="PATRIC" id="fig|626887.3.peg.1556"/>
<organism evidence="4 5">
    <name type="scientific">Marinobacter nanhaiticus D15-8W</name>
    <dbReference type="NCBI Taxonomy" id="626887"/>
    <lineage>
        <taxon>Bacteria</taxon>
        <taxon>Pseudomonadati</taxon>
        <taxon>Pseudomonadota</taxon>
        <taxon>Gammaproteobacteria</taxon>
        <taxon>Pseudomonadales</taxon>
        <taxon>Marinobacteraceae</taxon>
        <taxon>Marinobacter</taxon>
    </lineage>
</organism>
<dbReference type="GO" id="GO:0052621">
    <property type="term" value="F:diguanylate cyclase activity"/>
    <property type="evidence" value="ECO:0007669"/>
    <property type="project" value="UniProtKB-EC"/>
</dbReference>
<dbReference type="Gene3D" id="3.30.450.40">
    <property type="match status" value="1"/>
</dbReference>
<keyword evidence="5" id="KW-1185">Reference proteome</keyword>
<dbReference type="EMBL" id="APLQ01000011">
    <property type="protein sequence ID" value="ENO15239.1"/>
    <property type="molecule type" value="Genomic_DNA"/>
</dbReference>
<feature type="domain" description="GGDEF" evidence="3">
    <location>
        <begin position="233"/>
        <end position="368"/>
    </location>
</feature>